<dbReference type="InterPro" id="IPR001509">
    <property type="entry name" value="Epimerase_deHydtase"/>
</dbReference>
<gene>
    <name evidence="3" type="ORF">AWR27_21185</name>
</gene>
<dbReference type="Proteomes" id="UP000187941">
    <property type="component" value="Chromosome"/>
</dbReference>
<feature type="domain" description="NAD-dependent epimerase/dehydratase" evidence="2">
    <location>
        <begin position="4"/>
        <end position="278"/>
    </location>
</feature>
<dbReference type="STRING" id="1178516.AWR27_21185"/>
<sequence>MNIALVTGSAGLIGSEAVAFFADKFDLVVGIDNNMRQYFFGPDGSTDWNRNRLADAFPNYHHRTADIREVPQLQTIFQEFGTDIKLILHTAAQPSHDWAAREPFTDFGVNAVGTLNLLEMTRLHCPEAVFIFTSTNKVYGDNPNFLPLIETDTRWEIEQTHAYFEHGIDEHMSLDHTKHSIFGASKVAADIMVQEYGRYFGMKTGVFRGGCLTGPNHSGAQLHGFLSYLMKCAITGTQYTIFGYKGKQVRDNIHSWDLVNMFWHFYQNPRAGEVYNAGGGRYANCSMLEAIGLCEEISGNVMNYQYSETNRSGDHIWYISDLSKFQAHYPGWWWTYDLKATMVQIHDSMVARLAVAK</sequence>
<evidence type="ECO:0000256" key="1">
    <source>
        <dbReference type="ARBA" id="ARBA00007637"/>
    </source>
</evidence>
<dbReference type="PANTHER" id="PTHR43000">
    <property type="entry name" value="DTDP-D-GLUCOSE 4,6-DEHYDRATASE-RELATED"/>
    <property type="match status" value="1"/>
</dbReference>
<keyword evidence="4" id="KW-1185">Reference proteome</keyword>
<dbReference type="OrthoDB" id="9779041at2"/>
<proteinExistence type="inferred from homology"/>
<dbReference type="InterPro" id="IPR036291">
    <property type="entry name" value="NAD(P)-bd_dom_sf"/>
</dbReference>
<accession>A0A1P9X1V9</accession>
<evidence type="ECO:0000259" key="2">
    <source>
        <dbReference type="Pfam" id="PF01370"/>
    </source>
</evidence>
<evidence type="ECO:0000313" key="3">
    <source>
        <dbReference type="EMBL" id="AQG81601.1"/>
    </source>
</evidence>
<comment type="similarity">
    <text evidence="1">Belongs to the NAD(P)-dependent epimerase/dehydratase family.</text>
</comment>
<dbReference type="AlphaFoldDB" id="A0A1P9X1V9"/>
<name>A0A1P9X1V9_9BACT</name>
<organism evidence="3 4">
    <name type="scientific">Spirosoma montaniterrae</name>
    <dbReference type="NCBI Taxonomy" id="1178516"/>
    <lineage>
        <taxon>Bacteria</taxon>
        <taxon>Pseudomonadati</taxon>
        <taxon>Bacteroidota</taxon>
        <taxon>Cytophagia</taxon>
        <taxon>Cytophagales</taxon>
        <taxon>Cytophagaceae</taxon>
        <taxon>Spirosoma</taxon>
    </lineage>
</organism>
<reference evidence="3 4" key="1">
    <citation type="submission" date="2016-01" db="EMBL/GenBank/DDBJ databases">
        <authorList>
            <person name="Oliw E.H."/>
        </authorList>
    </citation>
    <scope>NUCLEOTIDE SEQUENCE [LARGE SCALE GENOMIC DNA]</scope>
    <source>
        <strain evidence="3 4">DY10</strain>
    </source>
</reference>
<dbReference type="RefSeq" id="WP_077133067.1">
    <property type="nucleotide sequence ID" value="NZ_CP014263.1"/>
</dbReference>
<dbReference type="Pfam" id="PF01370">
    <property type="entry name" value="Epimerase"/>
    <property type="match status" value="1"/>
</dbReference>
<dbReference type="CDD" id="cd05258">
    <property type="entry name" value="CDP_TE_SDR_e"/>
    <property type="match status" value="1"/>
</dbReference>
<dbReference type="Gene3D" id="3.40.50.720">
    <property type="entry name" value="NAD(P)-binding Rossmann-like Domain"/>
    <property type="match status" value="1"/>
</dbReference>
<dbReference type="EMBL" id="CP014263">
    <property type="protein sequence ID" value="AQG81601.1"/>
    <property type="molecule type" value="Genomic_DNA"/>
</dbReference>
<dbReference type="KEGG" id="smon:AWR27_21185"/>
<evidence type="ECO:0000313" key="4">
    <source>
        <dbReference type="Proteomes" id="UP000187941"/>
    </source>
</evidence>
<dbReference type="SUPFAM" id="SSF51735">
    <property type="entry name" value="NAD(P)-binding Rossmann-fold domains"/>
    <property type="match status" value="1"/>
</dbReference>
<protein>
    <submittedName>
        <fullName evidence="3">NAD-dependent epimerase</fullName>
    </submittedName>
</protein>